<accession>A0ABU8E0Z2</accession>
<comment type="caution">
    <text evidence="1">The sequence shown here is derived from an EMBL/GenBank/DDBJ whole genome shotgun (WGS) entry which is preliminary data.</text>
</comment>
<reference evidence="1 2" key="1">
    <citation type="submission" date="2024-03" db="EMBL/GenBank/DDBJ databases">
        <title>Draft genome sequence of Klenkia terrae.</title>
        <authorList>
            <person name="Duangmal K."/>
            <person name="Chantavorakit T."/>
        </authorList>
    </citation>
    <scope>NUCLEOTIDE SEQUENCE [LARGE SCALE GENOMIC DNA]</scope>
    <source>
        <strain evidence="1 2">JCM 17786</strain>
    </source>
</reference>
<evidence type="ECO:0000313" key="2">
    <source>
        <dbReference type="Proteomes" id="UP001373496"/>
    </source>
</evidence>
<proteinExistence type="predicted"/>
<evidence type="ECO:0008006" key="3">
    <source>
        <dbReference type="Google" id="ProtNLM"/>
    </source>
</evidence>
<organism evidence="1 2">
    <name type="scientific">Klenkia terrae</name>
    <dbReference type="NCBI Taxonomy" id="1052259"/>
    <lineage>
        <taxon>Bacteria</taxon>
        <taxon>Bacillati</taxon>
        <taxon>Actinomycetota</taxon>
        <taxon>Actinomycetes</taxon>
        <taxon>Geodermatophilales</taxon>
        <taxon>Geodermatophilaceae</taxon>
        <taxon>Klenkia</taxon>
    </lineage>
</organism>
<sequence>MDDGDTFRVPPVPLASGRLLPDPDGRTVVAVELVVTTADGGTVRIGLHDRHGAWWAPPDG</sequence>
<name>A0ABU8E0Z2_9ACTN</name>
<keyword evidence="2" id="KW-1185">Reference proteome</keyword>
<dbReference type="EMBL" id="JBAPLV010000002">
    <property type="protein sequence ID" value="MEI4277326.1"/>
    <property type="molecule type" value="Genomic_DNA"/>
</dbReference>
<evidence type="ECO:0000313" key="1">
    <source>
        <dbReference type="EMBL" id="MEI4277326.1"/>
    </source>
</evidence>
<dbReference type="RefSeq" id="WP_336391769.1">
    <property type="nucleotide sequence ID" value="NZ_JBAPLV010000002.1"/>
</dbReference>
<protein>
    <recommendedName>
        <fullName evidence="3">NUDIX hydrolase</fullName>
    </recommendedName>
</protein>
<dbReference type="Proteomes" id="UP001373496">
    <property type="component" value="Unassembled WGS sequence"/>
</dbReference>
<gene>
    <name evidence="1" type="ORF">UXQ13_02515</name>
</gene>